<evidence type="ECO:0000256" key="5">
    <source>
        <dbReference type="ARBA" id="ARBA00022801"/>
    </source>
</evidence>
<dbReference type="PROSITE" id="PS00972">
    <property type="entry name" value="USP_1"/>
    <property type="match status" value="1"/>
</dbReference>
<dbReference type="Proteomes" id="UP001465755">
    <property type="component" value="Unassembled WGS sequence"/>
</dbReference>
<feature type="compositionally biased region" description="Low complexity" evidence="8">
    <location>
        <begin position="411"/>
        <end position="420"/>
    </location>
</feature>
<feature type="compositionally biased region" description="Basic and acidic residues" evidence="8">
    <location>
        <begin position="764"/>
        <end position="776"/>
    </location>
</feature>
<evidence type="ECO:0000313" key="11">
    <source>
        <dbReference type="Proteomes" id="UP001465755"/>
    </source>
</evidence>
<dbReference type="InterPro" id="IPR050164">
    <property type="entry name" value="Peptidase_C19"/>
</dbReference>
<dbReference type="GO" id="GO:0005634">
    <property type="term" value="C:nucleus"/>
    <property type="evidence" value="ECO:0007669"/>
    <property type="project" value="TreeGrafter"/>
</dbReference>
<feature type="region of interest" description="Disordered" evidence="8">
    <location>
        <begin position="522"/>
        <end position="897"/>
    </location>
</feature>
<feature type="compositionally biased region" description="Acidic residues" evidence="8">
    <location>
        <begin position="655"/>
        <end position="667"/>
    </location>
</feature>
<keyword evidence="6 7" id="KW-0788">Thiol protease</keyword>
<comment type="function">
    <text evidence="7">Recognizes and hydrolyzes the peptide bond at the C-terminal Gly of ubiquitin. Involved in the processing of poly-ubiquitin precursors as well as that of ubiquitinated proteins.</text>
</comment>
<evidence type="ECO:0000256" key="6">
    <source>
        <dbReference type="ARBA" id="ARBA00022807"/>
    </source>
</evidence>
<feature type="compositionally biased region" description="Basic and acidic residues" evidence="8">
    <location>
        <begin position="860"/>
        <end position="875"/>
    </location>
</feature>
<comment type="catalytic activity">
    <reaction evidence="1 7">
        <text>Thiol-dependent hydrolysis of ester, thioester, amide, peptide and isopeptide bonds formed by the C-terminal Gly of ubiquitin (a 76-residue protein attached to proteins as an intracellular targeting signal).</text>
        <dbReference type="EC" id="3.4.19.12"/>
    </reaction>
</comment>
<reference evidence="10 11" key="1">
    <citation type="journal article" date="2024" name="Nat. Commun.">
        <title>Phylogenomics reveals the evolutionary origins of lichenization in chlorophyte algae.</title>
        <authorList>
            <person name="Puginier C."/>
            <person name="Libourel C."/>
            <person name="Otte J."/>
            <person name="Skaloud P."/>
            <person name="Haon M."/>
            <person name="Grisel S."/>
            <person name="Petersen M."/>
            <person name="Berrin J.G."/>
            <person name="Delaux P.M."/>
            <person name="Dal Grande F."/>
            <person name="Keller J."/>
        </authorList>
    </citation>
    <scope>NUCLEOTIDE SEQUENCE [LARGE SCALE GENOMIC DNA]</scope>
    <source>
        <strain evidence="10 11">SAG 2036</strain>
    </source>
</reference>
<dbReference type="PANTHER" id="PTHR24006:SF758">
    <property type="entry name" value="UBIQUITIN CARBOXYL-TERMINAL HYDROLASE 36"/>
    <property type="match status" value="1"/>
</dbReference>
<evidence type="ECO:0000256" key="3">
    <source>
        <dbReference type="ARBA" id="ARBA00022670"/>
    </source>
</evidence>
<dbReference type="PROSITE" id="PS50235">
    <property type="entry name" value="USP_3"/>
    <property type="match status" value="1"/>
</dbReference>
<keyword evidence="11" id="KW-1185">Reference proteome</keyword>
<dbReference type="GO" id="GO:0016579">
    <property type="term" value="P:protein deubiquitination"/>
    <property type="evidence" value="ECO:0007669"/>
    <property type="project" value="InterPro"/>
</dbReference>
<dbReference type="AlphaFoldDB" id="A0AAW1PIH5"/>
<dbReference type="Pfam" id="PF00443">
    <property type="entry name" value="UCH"/>
    <property type="match status" value="1"/>
</dbReference>
<keyword evidence="5 7" id="KW-0378">Hydrolase</keyword>
<feature type="compositionally biased region" description="Basic residues" evidence="8">
    <location>
        <begin position="821"/>
        <end position="854"/>
    </location>
</feature>
<dbReference type="InterPro" id="IPR001394">
    <property type="entry name" value="Peptidase_C19_UCH"/>
</dbReference>
<evidence type="ECO:0000259" key="9">
    <source>
        <dbReference type="PROSITE" id="PS50235"/>
    </source>
</evidence>
<dbReference type="SUPFAM" id="SSF54001">
    <property type="entry name" value="Cysteine proteinases"/>
    <property type="match status" value="1"/>
</dbReference>
<feature type="compositionally biased region" description="Low complexity" evidence="8">
    <location>
        <begin position="626"/>
        <end position="654"/>
    </location>
</feature>
<name>A0AAW1PIH5_9CHLO</name>
<feature type="compositionally biased region" description="Polar residues" evidence="8">
    <location>
        <begin position="421"/>
        <end position="442"/>
    </location>
</feature>
<accession>A0AAW1PIH5</accession>
<feature type="compositionally biased region" description="Low complexity" evidence="8">
    <location>
        <begin position="702"/>
        <end position="713"/>
    </location>
</feature>
<dbReference type="InterPro" id="IPR018200">
    <property type="entry name" value="USP_CS"/>
</dbReference>
<evidence type="ECO:0000313" key="10">
    <source>
        <dbReference type="EMBL" id="KAK9813326.1"/>
    </source>
</evidence>
<keyword evidence="4 7" id="KW-0833">Ubl conjugation pathway</keyword>
<dbReference type="InterPro" id="IPR038765">
    <property type="entry name" value="Papain-like_cys_pep_sf"/>
</dbReference>
<dbReference type="GO" id="GO:0004843">
    <property type="term" value="F:cysteine-type deubiquitinase activity"/>
    <property type="evidence" value="ECO:0007669"/>
    <property type="project" value="UniProtKB-UniRule"/>
</dbReference>
<feature type="compositionally biased region" description="Low complexity" evidence="8">
    <location>
        <begin position="570"/>
        <end position="582"/>
    </location>
</feature>
<feature type="compositionally biased region" description="Basic and acidic residues" evidence="8">
    <location>
        <begin position="732"/>
        <end position="742"/>
    </location>
</feature>
<comment type="caution">
    <text evidence="10">The sequence shown here is derived from an EMBL/GenBank/DDBJ whole genome shotgun (WGS) entry which is preliminary data.</text>
</comment>
<dbReference type="EMBL" id="JALJOQ010000005">
    <property type="protein sequence ID" value="KAK9813326.1"/>
    <property type="molecule type" value="Genomic_DNA"/>
</dbReference>
<evidence type="ECO:0000256" key="7">
    <source>
        <dbReference type="RuleBase" id="RU366025"/>
    </source>
</evidence>
<dbReference type="Gene3D" id="3.90.70.10">
    <property type="entry name" value="Cysteine proteinases"/>
    <property type="match status" value="1"/>
</dbReference>
<protein>
    <recommendedName>
        <fullName evidence="7">Ubiquitin carboxyl-terminal hydrolase</fullName>
        <ecNumber evidence="7">3.4.19.12</ecNumber>
    </recommendedName>
</protein>
<organism evidence="10 11">
    <name type="scientific">Symbiochloris irregularis</name>
    <dbReference type="NCBI Taxonomy" id="706552"/>
    <lineage>
        <taxon>Eukaryota</taxon>
        <taxon>Viridiplantae</taxon>
        <taxon>Chlorophyta</taxon>
        <taxon>core chlorophytes</taxon>
        <taxon>Trebouxiophyceae</taxon>
        <taxon>Trebouxiales</taxon>
        <taxon>Trebouxiaceae</taxon>
        <taxon>Symbiochloris</taxon>
    </lineage>
</organism>
<keyword evidence="3 7" id="KW-0645">Protease</keyword>
<comment type="similarity">
    <text evidence="2 7">Belongs to the peptidase C19 family.</text>
</comment>
<dbReference type="EC" id="3.4.19.12" evidence="7"/>
<dbReference type="GO" id="GO:0005829">
    <property type="term" value="C:cytosol"/>
    <property type="evidence" value="ECO:0007669"/>
    <property type="project" value="TreeGrafter"/>
</dbReference>
<dbReference type="PROSITE" id="PS00973">
    <property type="entry name" value="USP_2"/>
    <property type="match status" value="1"/>
</dbReference>
<dbReference type="PANTHER" id="PTHR24006">
    <property type="entry name" value="UBIQUITIN CARBOXYL-TERMINAL HYDROLASE"/>
    <property type="match status" value="1"/>
</dbReference>
<dbReference type="InterPro" id="IPR028889">
    <property type="entry name" value="USP"/>
</dbReference>
<evidence type="ECO:0000256" key="2">
    <source>
        <dbReference type="ARBA" id="ARBA00009085"/>
    </source>
</evidence>
<feature type="compositionally biased region" description="Gly residues" evidence="8">
    <location>
        <begin position="876"/>
        <end position="890"/>
    </location>
</feature>
<proteinExistence type="inferred from homology"/>
<sequence length="897" mass="96737">MAKSNLDFLYTAAPVEQRRIAFVPARHTEASVVPEGLDIIWLTPRQDINSMAPGSAERVKENGHFSKKQRVDEAAVPLQLQWSHLYRKSPGLHNLANTCYMNSVLQCLTHTPPLAEAFLSGREWRSSDPSDPLYITQQHIRKALQLQGPGKSIGVLMPSAHANTLRRVCSRFRKGRHEDAHEYLMNLLDVMHESMVKAQNGGKMPAPSASGAQPSSLIHHIFGGRMRNQVKCTECGYESNRSDLFIDLSLDIDHASTITRALQRYTAPEILDGANKYWCKRHRAKMRARKCMTIDIGPPVLILQLKRFAFAGFGLKGMSSKIHRKVDFDTLLDLGPFMSNRRAGQQLYELYSVIVHVGHSLHAGHYFCFVRASDGLWHRMDDTHVASVAERIVLSQSAYMLFYIRKSPPAASISSPEASSNPTTQSTAEAKSNHSASHNNRQAAGAEAGTSDSSLRKRRASNAAAGASDSDTGQQGKRRRASLLGPLSNGTTTTPLAAAVANGVLQNGRLHAAPGSAPLMTTRLENGLAGGGTAGRRPAMQRTHSAELSDGVSPGKLQRMLLNNLMGNHSSSDGSDSSPRPSSEAKLPPRRPSSLRPLGPTFEAPQGPSESCDPPHTRSQTDGKAQSDAASSSSSSSSSEEGLSQSEDTPSSESASEEDDVASELEVTDTSAVSAPDWPLDGPQSASAGAAAERDTERLRSAAGPASAPAKLAPEQRSTDAAEVKAFLQSHGADRGLGRWDDDSGQPSTSKPSWRRGGQAKQARGRDEYDADYDRGKQKKVRLKHDSDAMSAPGLNGADFQDAWQQRHGAARGRHEGGRHGASRGRDHHHRGGSSRGREHHRGASLRGRDHRGRGNPSARGRDHGARGGGRESFRGGRGGFRGRSPGRGGSRGRGRG</sequence>
<evidence type="ECO:0000256" key="4">
    <source>
        <dbReference type="ARBA" id="ARBA00022786"/>
    </source>
</evidence>
<gene>
    <name evidence="10" type="ORF">WJX73_000133</name>
</gene>
<feature type="domain" description="USP" evidence="9">
    <location>
        <begin position="90"/>
        <end position="406"/>
    </location>
</feature>
<feature type="compositionally biased region" description="Low complexity" evidence="8">
    <location>
        <begin position="461"/>
        <end position="470"/>
    </location>
</feature>
<dbReference type="GO" id="GO:0006508">
    <property type="term" value="P:proteolysis"/>
    <property type="evidence" value="ECO:0007669"/>
    <property type="project" value="UniProtKB-KW"/>
</dbReference>
<feature type="region of interest" description="Disordered" evidence="8">
    <location>
        <begin position="411"/>
        <end position="490"/>
    </location>
</feature>
<evidence type="ECO:0000256" key="1">
    <source>
        <dbReference type="ARBA" id="ARBA00000707"/>
    </source>
</evidence>
<evidence type="ECO:0000256" key="8">
    <source>
        <dbReference type="SAM" id="MobiDB-lite"/>
    </source>
</evidence>